<keyword evidence="2" id="KW-1185">Reference proteome</keyword>
<dbReference type="RefSeq" id="WP_305024335.1">
    <property type="nucleotide sequence ID" value="NZ_JAUQTB010000006.1"/>
</dbReference>
<dbReference type="Gene3D" id="3.20.20.80">
    <property type="entry name" value="Glycosidases"/>
    <property type="match status" value="1"/>
</dbReference>
<proteinExistence type="predicted"/>
<sequence length="467" mass="53482">MKIKLEPQRRCRERISRVKPWALGGASIQIDPLFPYYADRSADSIAEELELAGYRTVRYFVVDERKINGPLIEACQRRGIAVWAMVLGNGSFGTAQLPPGWESWKMELLKETKDGFQRLSHFAEEYVAWKSRRTGELVARYPFDGIEVAEPYFPEWKGLRTGTYGDLSRHAAEAFRKRCGAPLPEFRDRQADNYYRKVPELYQEWVEMRVDAVNELVHRIINGPEGARSMRPDLLAATWSLAVTGRHAQARLREWQGMDAASMIAKVQPDMHVLQTHWPDWQRRWLRPDYVKHYRKLAAPIQRISPDLPIAIQADIGSSRRMVKSGTWLQKFARSVQVQGFNGWTAYEYHIGGYMYDEPPFLLTARRIGEEELVLSFSKRIAPVKEPASLNLLITGFDQGSPQKIEAAAVRTDGNRLLLRIPGLPAGPLGIQLEGITDTPELWLFKDRRAHHTPGDRVVPVKEPVEE</sequence>
<evidence type="ECO:0000313" key="2">
    <source>
        <dbReference type="Proteomes" id="UP001240171"/>
    </source>
</evidence>
<organism evidence="1 2">
    <name type="scientific">Paenibacillus lacisoli</name>
    <dbReference type="NCBI Taxonomy" id="3064525"/>
    <lineage>
        <taxon>Bacteria</taxon>
        <taxon>Bacillati</taxon>
        <taxon>Bacillota</taxon>
        <taxon>Bacilli</taxon>
        <taxon>Bacillales</taxon>
        <taxon>Paenibacillaceae</taxon>
        <taxon>Paenibacillus</taxon>
    </lineage>
</organism>
<reference evidence="1 2" key="1">
    <citation type="submission" date="2023-07" db="EMBL/GenBank/DDBJ databases">
        <title>Paenibacillus sp. JX-17 nov. isolated from soil.</title>
        <authorList>
            <person name="Wan Y."/>
            <person name="Liu B."/>
        </authorList>
    </citation>
    <scope>NUCLEOTIDE SEQUENCE [LARGE SCALE GENOMIC DNA]</scope>
    <source>
        <strain evidence="1 2">JX-17</strain>
    </source>
</reference>
<dbReference type="EMBL" id="JAUQTB010000006">
    <property type="protein sequence ID" value="MDO7907128.1"/>
    <property type="molecule type" value="Genomic_DNA"/>
</dbReference>
<name>A0ABT9CCX9_9BACL</name>
<gene>
    <name evidence="1" type="ORF">Q5741_11975</name>
</gene>
<comment type="caution">
    <text evidence="1">The sequence shown here is derived from an EMBL/GenBank/DDBJ whole genome shotgun (WGS) entry which is preliminary data.</text>
</comment>
<protein>
    <submittedName>
        <fullName evidence="1">N-acyl-D-glucosamine 2-epimerase</fullName>
    </submittedName>
</protein>
<dbReference type="Proteomes" id="UP001240171">
    <property type="component" value="Unassembled WGS sequence"/>
</dbReference>
<evidence type="ECO:0000313" key="1">
    <source>
        <dbReference type="EMBL" id="MDO7907128.1"/>
    </source>
</evidence>
<accession>A0ABT9CCX9</accession>